<reference evidence="1 2" key="1">
    <citation type="journal article" date="2020" name="ISME J.">
        <title>Enrichment and physiological characterization of a novel comammox Nitrospira indicates ammonium inhibition of complete nitrification.</title>
        <authorList>
            <person name="Sakoula D."/>
            <person name="Koch H."/>
            <person name="Frank J."/>
            <person name="Jetten M.S.M."/>
            <person name="van Kessel M.A.H.J."/>
            <person name="Lucker S."/>
        </authorList>
    </citation>
    <scope>NUCLEOTIDE SEQUENCE [LARGE SCALE GENOMIC DNA]</scope>
    <source>
        <strain evidence="1">Comreactor17</strain>
    </source>
</reference>
<dbReference type="KEGG" id="nkf:Nkreftii_000721"/>
<dbReference type="EMBL" id="CP047423">
    <property type="protein sequence ID" value="QPD02947.1"/>
    <property type="molecule type" value="Genomic_DNA"/>
</dbReference>
<evidence type="ECO:0000313" key="1">
    <source>
        <dbReference type="EMBL" id="QPD02947.1"/>
    </source>
</evidence>
<protein>
    <submittedName>
        <fullName evidence="1">Uncharacterized protein</fullName>
    </submittedName>
</protein>
<proteinExistence type="predicted"/>
<gene>
    <name evidence="1" type="ORF">Nkreftii_000721</name>
</gene>
<dbReference type="Proteomes" id="UP000593737">
    <property type="component" value="Chromosome"/>
</dbReference>
<dbReference type="AlphaFoldDB" id="A0A7S8FBW5"/>
<sequence>MLRMLHYQMPRPMRTIPIANHPSTPTEMIASSVMRELEGLGFGFESESAGFMTSGESKVAKTIDVQGKARSVPLWLLNGLSGSVVRP</sequence>
<organism evidence="1 2">
    <name type="scientific">Candidatus Nitrospira kreftii</name>
    <dbReference type="NCBI Taxonomy" id="2652173"/>
    <lineage>
        <taxon>Bacteria</taxon>
        <taxon>Pseudomonadati</taxon>
        <taxon>Nitrospirota</taxon>
        <taxon>Nitrospiria</taxon>
        <taxon>Nitrospirales</taxon>
        <taxon>Nitrospiraceae</taxon>
        <taxon>Nitrospira</taxon>
    </lineage>
</organism>
<accession>A0A7S8FBW5</accession>
<name>A0A7S8FBW5_9BACT</name>
<evidence type="ECO:0000313" key="2">
    <source>
        <dbReference type="Proteomes" id="UP000593737"/>
    </source>
</evidence>